<name>A0A4V1L3J2_9BRAD</name>
<dbReference type="EMBL" id="LBJM01000062">
    <property type="protein sequence ID" value="RXH38164.1"/>
    <property type="molecule type" value="Genomic_DNA"/>
</dbReference>
<reference evidence="2 3" key="1">
    <citation type="submission" date="2015-04" db="EMBL/GenBank/DDBJ databases">
        <title>Comparative genomics of rhizobia nodulating Arachis hypogaea in China.</title>
        <authorList>
            <person name="Li Y."/>
        </authorList>
    </citation>
    <scope>NUCLEOTIDE SEQUENCE [LARGE SCALE GENOMIC DNA]</scope>
    <source>
        <strain evidence="2 3">CCBAU 51787</strain>
    </source>
</reference>
<accession>A0A4V1L3J2</accession>
<evidence type="ECO:0000256" key="1">
    <source>
        <dbReference type="SAM" id="MobiDB-lite"/>
    </source>
</evidence>
<evidence type="ECO:0000313" key="3">
    <source>
        <dbReference type="Proteomes" id="UP000290565"/>
    </source>
</evidence>
<dbReference type="AlphaFoldDB" id="A0A4V1L3J2"/>
<dbReference type="Proteomes" id="UP000290565">
    <property type="component" value="Unassembled WGS sequence"/>
</dbReference>
<evidence type="ECO:0000313" key="2">
    <source>
        <dbReference type="EMBL" id="RXH38164.1"/>
    </source>
</evidence>
<feature type="compositionally biased region" description="Basic residues" evidence="1">
    <location>
        <begin position="172"/>
        <end position="186"/>
    </location>
</feature>
<sequence>MVEAPRLHQYRAFGMNGSRVRGVKIGLSGGEYDRACQPEGPEMVYCPKESVGITLSDEPRHITAQRLTVELSNKAWFVFCEEPTAKATKRTCILAGGVSWQPGLDEGLLEPRDIASIVEIKRPHVRPCHNSPRLSRPQRGGRAKLCSGDVEAPSPGLDEGLLKPRDNGSILGRKRPHVLSSHNPRRLSRLQRRRCAVLRNGVVEAPRFHPYRAFGMDGGHVRGAGLSVARPLLGRATTLTSPVDRKVRRWSNAVRSLAGLPFPTNSRTSPPSLSDLLSIRATMLGLRFSKSQRQ</sequence>
<protein>
    <submittedName>
        <fullName evidence="2">Uncharacterized protein</fullName>
    </submittedName>
</protein>
<proteinExistence type="predicted"/>
<organism evidence="2 3">
    <name type="scientific">Bradyrhizobium zhanjiangense</name>
    <dbReference type="NCBI Taxonomy" id="1325107"/>
    <lineage>
        <taxon>Bacteria</taxon>
        <taxon>Pseudomonadati</taxon>
        <taxon>Pseudomonadota</taxon>
        <taxon>Alphaproteobacteria</taxon>
        <taxon>Hyphomicrobiales</taxon>
        <taxon>Nitrobacteraceae</taxon>
        <taxon>Bradyrhizobium</taxon>
    </lineage>
</organism>
<feature type="region of interest" description="Disordered" evidence="1">
    <location>
        <begin position="128"/>
        <end position="186"/>
    </location>
</feature>
<gene>
    <name evidence="2" type="ORF">XH94_23065</name>
</gene>
<comment type="caution">
    <text evidence="2">The sequence shown here is derived from an EMBL/GenBank/DDBJ whole genome shotgun (WGS) entry which is preliminary data.</text>
</comment>